<evidence type="ECO:0000259" key="2">
    <source>
        <dbReference type="Pfam" id="PF13649"/>
    </source>
</evidence>
<proteinExistence type="predicted"/>
<protein>
    <recommendedName>
        <fullName evidence="2">Methyltransferase domain-containing protein</fullName>
    </recommendedName>
</protein>
<dbReference type="Gene3D" id="2.20.25.110">
    <property type="entry name" value="S-adenosyl-L-methionine-dependent methyltransferases"/>
    <property type="match status" value="1"/>
</dbReference>
<dbReference type="RefSeq" id="WP_089022307.1">
    <property type="nucleotide sequence ID" value="NZ_NIQC01000001.1"/>
</dbReference>
<sequence>MSNNQPENIWSDELFTKYYLDMIKNKYPANQTEREANFIESVTSLFMGDKLLDLCSGCGRHALAMAKRGYNVTGVELSEHLINKAEKRLKDSPVTDQVSFINDDVTKLHERDLGTKFRAAYTLASLGYYMSDEDVENTLKGIYNHLESQGFLIVDVKNREHLLRNFKQKDWVKTKNGFTCFRYTKFDFESSCTINYKHVKPPHGDEVMYSQWMRAYTLKEMFTIMTKTGFSPQRVYGNFKRGPYDINSQRMIVVATKES</sequence>
<name>A0A226C0U3_9FIRM</name>
<gene>
    <name evidence="3" type="ORF">CDO51_00305</name>
</gene>
<dbReference type="GO" id="GO:0016740">
    <property type="term" value="F:transferase activity"/>
    <property type="evidence" value="ECO:0007669"/>
    <property type="project" value="UniProtKB-KW"/>
</dbReference>
<evidence type="ECO:0000313" key="3">
    <source>
        <dbReference type="EMBL" id="OWZ84883.1"/>
    </source>
</evidence>
<keyword evidence="4" id="KW-1185">Reference proteome</keyword>
<evidence type="ECO:0000313" key="4">
    <source>
        <dbReference type="Proteomes" id="UP000214588"/>
    </source>
</evidence>
<dbReference type="PANTHER" id="PTHR43861">
    <property type="entry name" value="TRANS-ACONITATE 2-METHYLTRANSFERASE-RELATED"/>
    <property type="match status" value="1"/>
</dbReference>
<dbReference type="OrthoDB" id="9791837at2"/>
<dbReference type="Proteomes" id="UP000214588">
    <property type="component" value="Unassembled WGS sequence"/>
</dbReference>
<evidence type="ECO:0000256" key="1">
    <source>
        <dbReference type="ARBA" id="ARBA00022679"/>
    </source>
</evidence>
<dbReference type="Pfam" id="PF13649">
    <property type="entry name" value="Methyltransf_25"/>
    <property type="match status" value="1"/>
</dbReference>
<dbReference type="SUPFAM" id="SSF53335">
    <property type="entry name" value="S-adenosyl-L-methionine-dependent methyltransferases"/>
    <property type="match status" value="1"/>
</dbReference>
<keyword evidence="1" id="KW-0808">Transferase</keyword>
<comment type="caution">
    <text evidence="3">The sequence shown here is derived from an EMBL/GenBank/DDBJ whole genome shotgun (WGS) entry which is preliminary data.</text>
</comment>
<dbReference type="EMBL" id="NIQC01000001">
    <property type="protein sequence ID" value="OWZ84883.1"/>
    <property type="molecule type" value="Genomic_DNA"/>
</dbReference>
<feature type="domain" description="Methyltransferase" evidence="2">
    <location>
        <begin position="52"/>
        <end position="150"/>
    </location>
</feature>
<dbReference type="Gene3D" id="3.40.50.150">
    <property type="entry name" value="Vaccinia Virus protein VP39"/>
    <property type="match status" value="1"/>
</dbReference>
<dbReference type="CDD" id="cd02440">
    <property type="entry name" value="AdoMet_MTases"/>
    <property type="match status" value="1"/>
</dbReference>
<dbReference type="AlphaFoldDB" id="A0A226C0U3"/>
<dbReference type="InterPro" id="IPR029063">
    <property type="entry name" value="SAM-dependent_MTases_sf"/>
</dbReference>
<accession>A0A226C0U3</accession>
<dbReference type="InterPro" id="IPR041698">
    <property type="entry name" value="Methyltransf_25"/>
</dbReference>
<organism evidence="3 4">
    <name type="scientific">Natranaerobius trueperi</name>
    <dbReference type="NCBI Taxonomy" id="759412"/>
    <lineage>
        <taxon>Bacteria</taxon>
        <taxon>Bacillati</taxon>
        <taxon>Bacillota</taxon>
        <taxon>Clostridia</taxon>
        <taxon>Natranaerobiales</taxon>
        <taxon>Natranaerobiaceae</taxon>
        <taxon>Natranaerobius</taxon>
    </lineage>
</organism>
<reference evidence="3 4" key="1">
    <citation type="submission" date="2017-06" db="EMBL/GenBank/DDBJ databases">
        <title>Draft Genome Sequence of Natranaerobius trueperi halophilic, alkalithermophilic bacteria from soda lakes.</title>
        <authorList>
            <person name="Zhao B."/>
        </authorList>
    </citation>
    <scope>NUCLEOTIDE SEQUENCE [LARGE SCALE GENOMIC DNA]</scope>
    <source>
        <strain evidence="3 4">DSM 18760</strain>
    </source>
</reference>